<dbReference type="AlphaFoldDB" id="A0A2W5WYD1"/>
<evidence type="ECO:0000259" key="1">
    <source>
        <dbReference type="Pfam" id="PF10135"/>
    </source>
</evidence>
<comment type="caution">
    <text evidence="2">The sequence shown here is derived from an EMBL/GenBank/DDBJ whole genome shotgun (WGS) entry which is preliminary data.</text>
</comment>
<dbReference type="EMBL" id="QFQZ01000047">
    <property type="protein sequence ID" value="PZR33124.1"/>
    <property type="molecule type" value="Genomic_DNA"/>
</dbReference>
<sequence length="102" mass="10743">MKTAAQAVKGAAASVEDAAKDAAKRAKIKETALNFEASFLSVMMQQMFEGVKTSEPFGGGQGEEMFKSVMADAMSKQVAKAGGIGLAPTVEREMLKLQGLKE</sequence>
<dbReference type="Pfam" id="PF10135">
    <property type="entry name" value="Rod-binding"/>
    <property type="match status" value="1"/>
</dbReference>
<proteinExistence type="predicted"/>
<name>A0A2W5WYD1_9CAUL</name>
<dbReference type="InterPro" id="IPR019301">
    <property type="entry name" value="Flagellar_prot_FlgJ_N"/>
</dbReference>
<accession>A0A2W5WYD1</accession>
<evidence type="ECO:0000313" key="3">
    <source>
        <dbReference type="Proteomes" id="UP000249393"/>
    </source>
</evidence>
<gene>
    <name evidence="2" type="ORF">DI526_14545</name>
</gene>
<evidence type="ECO:0000313" key="2">
    <source>
        <dbReference type="EMBL" id="PZR33124.1"/>
    </source>
</evidence>
<feature type="domain" description="Flagellar protein FlgJ N-terminal" evidence="1">
    <location>
        <begin position="45"/>
        <end position="92"/>
    </location>
</feature>
<dbReference type="Proteomes" id="UP000249393">
    <property type="component" value="Unassembled WGS sequence"/>
</dbReference>
<protein>
    <submittedName>
        <fullName evidence="2">Chemotaxis protein chel</fullName>
    </submittedName>
</protein>
<organism evidence="2 3">
    <name type="scientific">Caulobacter segnis</name>
    <dbReference type="NCBI Taxonomy" id="88688"/>
    <lineage>
        <taxon>Bacteria</taxon>
        <taxon>Pseudomonadati</taxon>
        <taxon>Pseudomonadota</taxon>
        <taxon>Alphaproteobacteria</taxon>
        <taxon>Caulobacterales</taxon>
        <taxon>Caulobacteraceae</taxon>
        <taxon>Caulobacter</taxon>
    </lineage>
</organism>
<reference evidence="2 3" key="1">
    <citation type="submission" date="2017-08" db="EMBL/GenBank/DDBJ databases">
        <title>Infants hospitalized years apart are colonized by the same room-sourced microbial strains.</title>
        <authorList>
            <person name="Brooks B."/>
            <person name="Olm M.R."/>
            <person name="Firek B.A."/>
            <person name="Baker R."/>
            <person name="Thomas B.C."/>
            <person name="Morowitz M.J."/>
            <person name="Banfield J.F."/>
        </authorList>
    </citation>
    <scope>NUCLEOTIDE SEQUENCE [LARGE SCALE GENOMIC DNA]</scope>
    <source>
        <strain evidence="2">S2_003_000_R2_4</strain>
    </source>
</reference>